<reference evidence="2 3" key="1">
    <citation type="journal article" date="2015" name="Nature">
        <title>rRNA introns, odd ribosomes, and small enigmatic genomes across a large radiation of phyla.</title>
        <authorList>
            <person name="Brown C.T."/>
            <person name="Hug L.A."/>
            <person name="Thomas B.C."/>
            <person name="Sharon I."/>
            <person name="Castelle C.J."/>
            <person name="Singh A."/>
            <person name="Wilkins M.J."/>
            <person name="Williams K.H."/>
            <person name="Banfield J.F."/>
        </authorList>
    </citation>
    <scope>NUCLEOTIDE SEQUENCE [LARGE SCALE GENOMIC DNA]</scope>
</reference>
<dbReference type="EMBL" id="LCLA01000016">
    <property type="protein sequence ID" value="KKU10252.1"/>
    <property type="molecule type" value="Genomic_DNA"/>
</dbReference>
<evidence type="ECO:0000313" key="3">
    <source>
        <dbReference type="Proteomes" id="UP000034329"/>
    </source>
</evidence>
<dbReference type="AlphaFoldDB" id="A0A0G1MQ66"/>
<feature type="compositionally biased region" description="Basic and acidic residues" evidence="1">
    <location>
        <begin position="183"/>
        <end position="194"/>
    </location>
</feature>
<feature type="region of interest" description="Disordered" evidence="1">
    <location>
        <begin position="36"/>
        <end position="60"/>
    </location>
</feature>
<dbReference type="Proteomes" id="UP000034329">
    <property type="component" value="Unassembled WGS sequence"/>
</dbReference>
<gene>
    <name evidence="2" type="ORF">UX13_C0016G0009</name>
</gene>
<organism evidence="2 3">
    <name type="scientific">Candidatus Woesebacteria bacterium GW2011_GWB1_45_5</name>
    <dbReference type="NCBI Taxonomy" id="1618581"/>
    <lineage>
        <taxon>Bacteria</taxon>
        <taxon>Candidatus Woeseibacteriota</taxon>
    </lineage>
</organism>
<evidence type="ECO:0000256" key="1">
    <source>
        <dbReference type="SAM" id="MobiDB-lite"/>
    </source>
</evidence>
<accession>A0A0G1MQ66</accession>
<comment type="caution">
    <text evidence="2">The sequence shown here is derived from an EMBL/GenBank/DDBJ whole genome shotgun (WGS) entry which is preliminary data.</text>
</comment>
<protein>
    <submittedName>
        <fullName evidence="2">Uncharacterized protein</fullName>
    </submittedName>
</protein>
<sequence>MSVIERIKQIQQARTEQTAIEKAAKDATALEMLRKTAQQAEKARAKKEQAEKLRPKGEDERQQFVKGQAEKILKGSLALEGLAKINDELLTDGNLILDFENAKVELQWNILSSDDSKSYSFIELIFDPDQETLTIKGKNARKFKSGQLGNRNDIETALTNAFLNPARYSYVKPELEESDWDDRDDRVHGQDSGR</sequence>
<name>A0A0G1MQ66_9BACT</name>
<evidence type="ECO:0000313" key="2">
    <source>
        <dbReference type="EMBL" id="KKU10252.1"/>
    </source>
</evidence>
<feature type="region of interest" description="Disordered" evidence="1">
    <location>
        <begin position="174"/>
        <end position="194"/>
    </location>
</feature>
<proteinExistence type="predicted"/>
<feature type="compositionally biased region" description="Basic and acidic residues" evidence="1">
    <location>
        <begin position="41"/>
        <end position="60"/>
    </location>
</feature>